<organism evidence="5 6">
    <name type="scientific">[Bacteroides] pectinophilus ATCC 43243</name>
    <dbReference type="NCBI Taxonomy" id="483218"/>
    <lineage>
        <taxon>Bacteria</taxon>
        <taxon>Bacillati</taxon>
        <taxon>Bacillota</taxon>
        <taxon>Clostridia</taxon>
        <taxon>Eubacteriales</taxon>
    </lineage>
</organism>
<dbReference type="PROSITE" id="PS50949">
    <property type="entry name" value="HTH_GNTR"/>
    <property type="match status" value="1"/>
</dbReference>
<evidence type="ECO:0000259" key="4">
    <source>
        <dbReference type="PROSITE" id="PS50949"/>
    </source>
</evidence>
<sequence>MYQIDVISRTPVYEQIIRQTEEFILKGVLKPGDRMPSVRTLSVELSVNPNTIQKAIAELDRRTLIKSVPGKGSFISDNALELMHIAKRTNYRISKRSL</sequence>
<dbReference type="Pfam" id="PF00392">
    <property type="entry name" value="GntR"/>
    <property type="match status" value="1"/>
</dbReference>
<evidence type="ECO:0000256" key="3">
    <source>
        <dbReference type="ARBA" id="ARBA00023163"/>
    </source>
</evidence>
<dbReference type="GO" id="GO:0003700">
    <property type="term" value="F:DNA-binding transcription factor activity"/>
    <property type="evidence" value="ECO:0007669"/>
    <property type="project" value="InterPro"/>
</dbReference>
<feature type="domain" description="HTH gntR-type" evidence="4">
    <location>
        <begin position="10"/>
        <end position="78"/>
    </location>
</feature>
<proteinExistence type="predicted"/>
<dbReference type="HOGENOM" id="CLU_017584_16_4_9"/>
<dbReference type="eggNOG" id="COG1725">
    <property type="taxonomic scope" value="Bacteria"/>
</dbReference>
<keyword evidence="1" id="KW-0805">Transcription regulation</keyword>
<evidence type="ECO:0000313" key="5">
    <source>
        <dbReference type="EMBL" id="EEC56496.1"/>
    </source>
</evidence>
<dbReference type="InterPro" id="IPR036390">
    <property type="entry name" value="WH_DNA-bd_sf"/>
</dbReference>
<dbReference type="InterPro" id="IPR000524">
    <property type="entry name" value="Tscrpt_reg_HTH_GntR"/>
</dbReference>
<keyword evidence="2" id="KW-0238">DNA-binding</keyword>
<dbReference type="STRING" id="483218.BACPEC_03005"/>
<dbReference type="InterPro" id="IPR036388">
    <property type="entry name" value="WH-like_DNA-bd_sf"/>
</dbReference>
<keyword evidence="3" id="KW-0804">Transcription</keyword>
<evidence type="ECO:0000256" key="2">
    <source>
        <dbReference type="ARBA" id="ARBA00023125"/>
    </source>
</evidence>
<dbReference type="CDD" id="cd07377">
    <property type="entry name" value="WHTH_GntR"/>
    <property type="match status" value="1"/>
</dbReference>
<name>B7AWA5_9FIRM</name>
<protein>
    <recommendedName>
        <fullName evidence="4">HTH gntR-type domain-containing protein</fullName>
    </recommendedName>
</protein>
<dbReference type="AlphaFoldDB" id="B7AWA5"/>
<evidence type="ECO:0000313" key="6">
    <source>
        <dbReference type="Proteomes" id="UP000003136"/>
    </source>
</evidence>
<dbReference type="Proteomes" id="UP000003136">
    <property type="component" value="Unassembled WGS sequence"/>
</dbReference>
<dbReference type="SUPFAM" id="SSF46785">
    <property type="entry name" value="Winged helix' DNA-binding domain"/>
    <property type="match status" value="1"/>
</dbReference>
<reference evidence="5 6" key="2">
    <citation type="submission" date="2008-11" db="EMBL/GenBank/DDBJ databases">
        <authorList>
            <person name="Fulton L."/>
            <person name="Clifton S."/>
            <person name="Fulton B."/>
            <person name="Xu J."/>
            <person name="Minx P."/>
            <person name="Pepin K.H."/>
            <person name="Johnson M."/>
            <person name="Bhonagiri V."/>
            <person name="Nash W.E."/>
            <person name="Mardis E.R."/>
            <person name="Wilson R.K."/>
        </authorList>
    </citation>
    <scope>NUCLEOTIDE SEQUENCE [LARGE SCALE GENOMIC DNA]</scope>
    <source>
        <strain evidence="5 6">ATCC 43243</strain>
    </source>
</reference>
<dbReference type="PANTHER" id="PTHR38445">
    <property type="entry name" value="HTH-TYPE TRANSCRIPTIONAL REPRESSOR YTRA"/>
    <property type="match status" value="1"/>
</dbReference>
<accession>B7AWA5</accession>
<dbReference type="PANTHER" id="PTHR38445:SF9">
    <property type="entry name" value="HTH-TYPE TRANSCRIPTIONAL REPRESSOR YTRA"/>
    <property type="match status" value="1"/>
</dbReference>
<reference evidence="5 6" key="1">
    <citation type="submission" date="2008-11" db="EMBL/GenBank/DDBJ databases">
        <title>Draft genome sequence of Bacteroides pectinophilus (ATCC 43243).</title>
        <authorList>
            <person name="Sudarsanam P."/>
            <person name="Ley R."/>
            <person name="Guruge J."/>
            <person name="Turnbaugh P.J."/>
            <person name="Mahowald M."/>
            <person name="Liep D."/>
            <person name="Gordon J."/>
        </authorList>
    </citation>
    <scope>NUCLEOTIDE SEQUENCE [LARGE SCALE GENOMIC DNA]</scope>
    <source>
        <strain evidence="5 6">ATCC 43243</strain>
    </source>
</reference>
<gene>
    <name evidence="5" type="ORF">BACPEC_03005</name>
</gene>
<dbReference type="SMART" id="SM00345">
    <property type="entry name" value="HTH_GNTR"/>
    <property type="match status" value="1"/>
</dbReference>
<dbReference type="EMBL" id="ABVQ01000037">
    <property type="protein sequence ID" value="EEC56496.1"/>
    <property type="molecule type" value="Genomic_DNA"/>
</dbReference>
<evidence type="ECO:0000256" key="1">
    <source>
        <dbReference type="ARBA" id="ARBA00023015"/>
    </source>
</evidence>
<dbReference type="GO" id="GO:0003677">
    <property type="term" value="F:DNA binding"/>
    <property type="evidence" value="ECO:0007669"/>
    <property type="project" value="UniProtKB-KW"/>
</dbReference>
<dbReference type="Gene3D" id="1.10.10.10">
    <property type="entry name" value="Winged helix-like DNA-binding domain superfamily/Winged helix DNA-binding domain"/>
    <property type="match status" value="1"/>
</dbReference>
<keyword evidence="6" id="KW-1185">Reference proteome</keyword>